<feature type="region of interest" description="Disordered" evidence="1">
    <location>
        <begin position="1"/>
        <end position="42"/>
    </location>
</feature>
<sequence>MAVPNRDSMADNEGDNTCSHPDSVADGGANGVYRRDSRNTAHFRPEPVRRVLLQVR</sequence>
<feature type="compositionally biased region" description="Basic and acidic residues" evidence="1">
    <location>
        <begin position="33"/>
        <end position="42"/>
    </location>
</feature>
<dbReference type="Proteomes" id="UP000216478">
    <property type="component" value="Unassembled WGS sequence"/>
</dbReference>
<reference evidence="2 3" key="1">
    <citation type="submission" date="2017-07" db="EMBL/GenBank/DDBJ databases">
        <title>Phylogenetic study on the rhizospheric bacterium Ochrobactrum sp. A44.</title>
        <authorList>
            <person name="Krzyzanowska D.M."/>
            <person name="Ossowicki A."/>
            <person name="Rajewska M."/>
            <person name="Maciag T."/>
            <person name="Kaczynski Z."/>
            <person name="Czerwicka M."/>
            <person name="Jafra S."/>
        </authorList>
    </citation>
    <scope>NUCLEOTIDE SEQUENCE [LARGE SCALE GENOMIC DNA]</scope>
    <source>
        <strain evidence="2 3">OgA9a</strain>
    </source>
</reference>
<evidence type="ECO:0000313" key="2">
    <source>
        <dbReference type="EMBL" id="OYR10650.1"/>
    </source>
</evidence>
<proteinExistence type="predicted"/>
<name>A0A256F7C4_9HYPH</name>
<protein>
    <submittedName>
        <fullName evidence="2">Uncharacterized protein</fullName>
    </submittedName>
</protein>
<evidence type="ECO:0000313" key="3">
    <source>
        <dbReference type="Proteomes" id="UP000216478"/>
    </source>
</evidence>
<evidence type="ECO:0000256" key="1">
    <source>
        <dbReference type="SAM" id="MobiDB-lite"/>
    </source>
</evidence>
<accession>A0A256F7C4</accession>
<organism evidence="2 3">
    <name type="scientific">Brucella grignonensis</name>
    <dbReference type="NCBI Taxonomy" id="94627"/>
    <lineage>
        <taxon>Bacteria</taxon>
        <taxon>Pseudomonadati</taxon>
        <taxon>Pseudomonadota</taxon>
        <taxon>Alphaproteobacteria</taxon>
        <taxon>Hyphomicrobiales</taxon>
        <taxon>Brucellaceae</taxon>
        <taxon>Brucella/Ochrobactrum group</taxon>
        <taxon>Brucella</taxon>
    </lineage>
</organism>
<comment type="caution">
    <text evidence="2">The sequence shown here is derived from an EMBL/GenBank/DDBJ whole genome shotgun (WGS) entry which is preliminary data.</text>
</comment>
<dbReference type="EMBL" id="NNRL01000163">
    <property type="protein sequence ID" value="OYR10650.1"/>
    <property type="molecule type" value="Genomic_DNA"/>
</dbReference>
<dbReference type="AlphaFoldDB" id="A0A256F7C4"/>
<keyword evidence="3" id="KW-1185">Reference proteome</keyword>
<gene>
    <name evidence="2" type="ORF">CEV33_2112</name>
</gene>